<reference evidence="3" key="1">
    <citation type="submission" date="2021-04" db="EMBL/GenBank/DDBJ databases">
        <title>Brevibacillus composti FJAT-54423, complete genome.</title>
        <authorList>
            <person name="Tang R."/>
        </authorList>
    </citation>
    <scope>NUCLEOTIDE SEQUENCE</scope>
    <source>
        <strain evidence="3">FJAT-54424</strain>
    </source>
</reference>
<dbReference type="Proteomes" id="UP000677234">
    <property type="component" value="Chromosome"/>
</dbReference>
<organism evidence="3 4">
    <name type="scientific">Brevibacillus composti</name>
    <dbReference type="NCBI Taxonomy" id="2796470"/>
    <lineage>
        <taxon>Bacteria</taxon>
        <taxon>Bacillati</taxon>
        <taxon>Bacillota</taxon>
        <taxon>Bacilli</taxon>
        <taxon>Bacillales</taxon>
        <taxon>Paenibacillaceae</taxon>
        <taxon>Brevibacillus</taxon>
    </lineage>
</organism>
<dbReference type="InterPro" id="IPR009279">
    <property type="entry name" value="Portal_Mu"/>
</dbReference>
<sequence>MILGPDGRPIKKPETSEIARVLNTFGAFMKSLPNPDIILKKTGKSVEIFEEMKTDAHVWAELTKRKSGVLSKDWDILPASDDRRDLEIAAFVKETFERLNFDQDMRQMLDAVFAGRNIHELIWAERNGRWTIINMKDRPIEYFTFDTDGQLRLLRSLADIEGEPVPPGKFLTVVHESGDDHNPYGVALATKCFWAWQFKKHGFKFWAIFMEKYGMPTAVGKYQPGTSQADQDKLLDALISLVQDAAVAIPANSSVDFIEAGDAKGDAHEAFLRFCNAEISKAILGQTLTTELPSGGSYAASQTHAGVKDEIIEADAKMLMSAINTDLIPFLVAFNFGEVESYPYFHISYEPEEVHKEWVERDEKLVNMGVPIAVDYFYEKYNIPRPGKNDVLVKRPEVASTPMFAEQNVSQKMRKTHDHEHELHAVQFTAEEDDQLERADRLQLLFARAVDMAQPIYRKMWDHLVKQVREWQDFGSADVSGLQPDRDAIAELAELMNRTSIVAYAMGEYAVHLDYLKAEREGNPSFADEGEELPYKVNVKPVKFEEAIRYFSQLMPINIEQYRKLDDELRTKHFTLARVESQDMIRAIHEALLAALEEGTTFQDFLKVVEAKAEALGIAETDPWHLDTVFRNQIQTAYETGQFEKLQQPEMVDMFPYFRYSAVLDSATRASHRAMNGLIAHRDDPIWREWWPPNGHRCRCGVIAINKYRAAREGITPANFRPDVKPDPGWAKPPSVSLREVPDSVQDRDQRR</sequence>
<feature type="compositionally biased region" description="Basic and acidic residues" evidence="1">
    <location>
        <begin position="740"/>
        <end position="752"/>
    </location>
</feature>
<evidence type="ECO:0000313" key="4">
    <source>
        <dbReference type="Proteomes" id="UP000677234"/>
    </source>
</evidence>
<name>A0ABX7Z8K8_9BACL</name>
<feature type="region of interest" description="Disordered" evidence="1">
    <location>
        <begin position="717"/>
        <end position="752"/>
    </location>
</feature>
<dbReference type="Pfam" id="PF06074">
    <property type="entry name" value="Portal_Mu"/>
    <property type="match status" value="1"/>
</dbReference>
<dbReference type="Pfam" id="PF04233">
    <property type="entry name" value="Phage_Mu_F"/>
    <property type="match status" value="1"/>
</dbReference>
<proteinExistence type="predicted"/>
<evidence type="ECO:0000313" key="3">
    <source>
        <dbReference type="EMBL" id="QUO43446.1"/>
    </source>
</evidence>
<dbReference type="InterPro" id="IPR006528">
    <property type="entry name" value="Phage_head_morphogenesis_dom"/>
</dbReference>
<dbReference type="EMBL" id="CP073708">
    <property type="protein sequence ID" value="QUO43446.1"/>
    <property type="molecule type" value="Genomic_DNA"/>
</dbReference>
<keyword evidence="4" id="KW-1185">Reference proteome</keyword>
<gene>
    <name evidence="3" type="ORF">KDJ56_11095</name>
</gene>
<evidence type="ECO:0000256" key="1">
    <source>
        <dbReference type="SAM" id="MobiDB-lite"/>
    </source>
</evidence>
<feature type="domain" description="Phage head morphogenesis" evidence="2">
    <location>
        <begin position="587"/>
        <end position="702"/>
    </location>
</feature>
<dbReference type="RefSeq" id="WP_212138897.1">
    <property type="nucleotide sequence ID" value="NZ_CP073708.1"/>
</dbReference>
<protein>
    <submittedName>
        <fullName evidence="3">DUF935 family protein</fullName>
    </submittedName>
</protein>
<evidence type="ECO:0000259" key="2">
    <source>
        <dbReference type="Pfam" id="PF04233"/>
    </source>
</evidence>
<dbReference type="NCBIfam" id="TIGR01641">
    <property type="entry name" value="phageSPP1_gp7"/>
    <property type="match status" value="1"/>
</dbReference>
<accession>A0ABX7Z8K8</accession>